<dbReference type="Pfam" id="PF01230">
    <property type="entry name" value="HIT"/>
    <property type="match status" value="1"/>
</dbReference>
<evidence type="ECO:0000259" key="1">
    <source>
        <dbReference type="PROSITE" id="PS51084"/>
    </source>
</evidence>
<organism evidence="2">
    <name type="scientific">hydrothermal vent metagenome</name>
    <dbReference type="NCBI Taxonomy" id="652676"/>
    <lineage>
        <taxon>unclassified sequences</taxon>
        <taxon>metagenomes</taxon>
        <taxon>ecological metagenomes</taxon>
    </lineage>
</organism>
<proteinExistence type="predicted"/>
<dbReference type="InterPro" id="IPR011146">
    <property type="entry name" value="HIT-like"/>
</dbReference>
<protein>
    <submittedName>
        <fullName evidence="2">Diadenosine tetraphosphate (Ap4A) hydrolase and other HIT family hydrolases</fullName>
    </submittedName>
</protein>
<dbReference type="EMBL" id="UOFR01000038">
    <property type="protein sequence ID" value="VAW96503.1"/>
    <property type="molecule type" value="Genomic_DNA"/>
</dbReference>
<dbReference type="PROSITE" id="PS51084">
    <property type="entry name" value="HIT_2"/>
    <property type="match status" value="1"/>
</dbReference>
<sequence>MTVNYELDPNLKRDTYVMGKLSDNYLLLNKNSLYPWFIIVPPTEEIEFYNLSREAQLQLLDQINEISVFIKQNFNSTKLNVACIGNVVSQLHIHIIGRHRDDACWPGVVWGNEQFNAYQTHQVQELQQKLVEQPGNNFYKL</sequence>
<dbReference type="InterPro" id="IPR026026">
    <property type="entry name" value="HIT_Hint"/>
</dbReference>
<evidence type="ECO:0000313" key="2">
    <source>
        <dbReference type="EMBL" id="VAW96503.1"/>
    </source>
</evidence>
<keyword evidence="2" id="KW-0378">Hydrolase</keyword>
<dbReference type="InterPro" id="IPR036265">
    <property type="entry name" value="HIT-like_sf"/>
</dbReference>
<gene>
    <name evidence="2" type="ORF">MNBD_GAMMA21-1035</name>
</gene>
<accession>A0A3B1A902</accession>
<name>A0A3B1A902_9ZZZZ</name>
<dbReference type="PIRSF" id="PIRSF000714">
    <property type="entry name" value="HIT"/>
    <property type="match status" value="1"/>
</dbReference>
<dbReference type="SUPFAM" id="SSF54197">
    <property type="entry name" value="HIT-like"/>
    <property type="match status" value="1"/>
</dbReference>
<dbReference type="GO" id="GO:0016787">
    <property type="term" value="F:hydrolase activity"/>
    <property type="evidence" value="ECO:0007669"/>
    <property type="project" value="UniProtKB-KW"/>
</dbReference>
<feature type="domain" description="HIT" evidence="1">
    <location>
        <begin position="4"/>
        <end position="105"/>
    </location>
</feature>
<dbReference type="AlphaFoldDB" id="A0A3B1A902"/>
<dbReference type="Gene3D" id="3.30.428.10">
    <property type="entry name" value="HIT-like"/>
    <property type="match status" value="1"/>
</dbReference>
<reference evidence="2" key="1">
    <citation type="submission" date="2018-06" db="EMBL/GenBank/DDBJ databases">
        <authorList>
            <person name="Zhirakovskaya E."/>
        </authorList>
    </citation>
    <scope>NUCLEOTIDE SEQUENCE</scope>
</reference>